<dbReference type="AlphaFoldDB" id="A0A1V0RJF2"/>
<proteinExistence type="predicted"/>
<dbReference type="InterPro" id="IPR027417">
    <property type="entry name" value="P-loop_NTPase"/>
</dbReference>
<dbReference type="Gene3D" id="1.10.10.1150">
    <property type="entry name" value="Coenzyme PQQ synthesis protein D (PqqD)"/>
    <property type="match status" value="1"/>
</dbReference>
<dbReference type="SUPFAM" id="SSF53795">
    <property type="entry name" value="PEP carboxykinase-like"/>
    <property type="match status" value="1"/>
</dbReference>
<sequence length="418" mass="44805">MRAMLHPVRQFAARLRAASDSAECLLRFDTVPQEVVLGRAEAVAGALSEVMPGWGCRSLPGAPSEAVPVTRVTAEDSGRYSYQSWWSRAPLTDLGLAGATCGVVADLVQSYCDARPEMIGLHCGAVEVGGHLLAFTGPYRAGKTTLVTRLAAEPGVRLYCDDVLPVNPDGQGVALGVQPRLRLPLPEGVSDGFRVYVADHLTVQDRRYGYVRCDGQAPLGTQAPLAGLIVLRREASGPARLHRMRVADAVAHMIRQNIADPGETEAHYDRLAALGAQLFCATLVYSDLEEAVQVVRDLCAAPELPGSGVQIGPMLPPDPVEAETVPADLAQVFCRAEEVSAREIGQDVFLWQMAGRNFFRLNPVAGAVWALLEEPCYGHDIAETLAEVFVGTPQTMIADDLSDLLGQMCARGLVRAEG</sequence>
<dbReference type="InterPro" id="IPR008792">
    <property type="entry name" value="PQQD"/>
</dbReference>
<dbReference type="Gene3D" id="3.40.50.300">
    <property type="entry name" value="P-loop containing nucleotide triphosphate hydrolases"/>
    <property type="match status" value="1"/>
</dbReference>
<dbReference type="EMBL" id="CP020474">
    <property type="protein sequence ID" value="ARE81919.1"/>
    <property type="molecule type" value="Genomic_DNA"/>
</dbReference>
<dbReference type="InterPro" id="IPR041881">
    <property type="entry name" value="PqqD_sf"/>
</dbReference>
<dbReference type="Pfam" id="PF05402">
    <property type="entry name" value="PqqD"/>
    <property type="match status" value="1"/>
</dbReference>
<keyword evidence="2" id="KW-1185">Reference proteome</keyword>
<dbReference type="KEGG" id="rmm:ROSMUCSMR3_00414"/>
<organism evidence="1 2">
    <name type="scientific">Roseovarius mucosus</name>
    <dbReference type="NCBI Taxonomy" id="215743"/>
    <lineage>
        <taxon>Bacteria</taxon>
        <taxon>Pseudomonadati</taxon>
        <taxon>Pseudomonadota</taxon>
        <taxon>Alphaproteobacteria</taxon>
        <taxon>Rhodobacterales</taxon>
        <taxon>Roseobacteraceae</taxon>
        <taxon>Roseovarius</taxon>
    </lineage>
</organism>
<evidence type="ECO:0000313" key="2">
    <source>
        <dbReference type="Proteomes" id="UP000192273"/>
    </source>
</evidence>
<name>A0A1V0RJF2_9RHOB</name>
<evidence type="ECO:0000313" key="1">
    <source>
        <dbReference type="EMBL" id="ARE81919.1"/>
    </source>
</evidence>
<dbReference type="RefSeq" id="WP_081506285.1">
    <property type="nucleotide sequence ID" value="NZ_CP020474.1"/>
</dbReference>
<accession>A0A1V0RJF2</accession>
<dbReference type="Proteomes" id="UP000192273">
    <property type="component" value="Chromosome"/>
</dbReference>
<gene>
    <name evidence="1" type="ORF">ROSMUCSMR3_00414</name>
</gene>
<reference evidence="1 2" key="1">
    <citation type="submission" date="2017-03" db="EMBL/GenBank/DDBJ databases">
        <title>Genome Sequence of Roseovarius mucosus strain SMR3 Isolated from a culture of the Diatom Skeletonema marinoi.</title>
        <authorList>
            <person name="Topel M."/>
            <person name="Pinder M."/>
            <person name="Johansson O.N."/>
            <person name="Kourtchenko O."/>
            <person name="Godhe A."/>
            <person name="Clarke A.K."/>
        </authorList>
    </citation>
    <scope>NUCLEOTIDE SEQUENCE [LARGE SCALE GENOMIC DNA]</scope>
    <source>
        <strain evidence="1 2">SMR3</strain>
    </source>
</reference>
<protein>
    <submittedName>
        <fullName evidence="1">Coenzyme PQQ synthesis protein D (PqqD)</fullName>
    </submittedName>
</protein>
<dbReference type="OrthoDB" id="5771032at2"/>